<dbReference type="AlphaFoldDB" id="A0A662DBJ5"/>
<accession>A0A662DBJ5</accession>
<dbReference type="Gene3D" id="2.60.40.10">
    <property type="entry name" value="Immunoglobulins"/>
    <property type="match status" value="1"/>
</dbReference>
<reference evidence="1 2" key="1">
    <citation type="submission" date="2018-06" db="EMBL/GenBank/DDBJ databases">
        <title>Extensive metabolic versatility and redundancy in microbially diverse, dynamic hydrothermal sediments.</title>
        <authorList>
            <person name="Dombrowski N."/>
            <person name="Teske A."/>
            <person name="Baker B.J."/>
        </authorList>
    </citation>
    <scope>NUCLEOTIDE SEQUENCE [LARGE SCALE GENOMIC DNA]</scope>
    <source>
        <strain evidence="1">B3_G15</strain>
    </source>
</reference>
<gene>
    <name evidence="1" type="ORF">DRJ04_07980</name>
</gene>
<dbReference type="InterPro" id="IPR013783">
    <property type="entry name" value="Ig-like_fold"/>
</dbReference>
<dbReference type="InterPro" id="IPR026453">
    <property type="entry name" value="PGF_pre_PGF"/>
</dbReference>
<evidence type="ECO:0000313" key="1">
    <source>
        <dbReference type="EMBL" id="RLE11492.1"/>
    </source>
</evidence>
<name>A0A662DBJ5_UNCAE</name>
<evidence type="ECO:0008006" key="3">
    <source>
        <dbReference type="Google" id="ProtNLM"/>
    </source>
</evidence>
<organism evidence="1 2">
    <name type="scientific">Aerophobetes bacterium</name>
    <dbReference type="NCBI Taxonomy" id="2030807"/>
    <lineage>
        <taxon>Bacteria</taxon>
        <taxon>Candidatus Aerophobota</taxon>
    </lineage>
</organism>
<dbReference type="Proteomes" id="UP000280417">
    <property type="component" value="Unassembled WGS sequence"/>
</dbReference>
<feature type="non-terminal residue" evidence="1">
    <location>
        <position position="1106"/>
    </location>
</feature>
<protein>
    <recommendedName>
        <fullName evidence="3">PGF-pre-PGF domain-containing protein</fullName>
    </recommendedName>
</protein>
<evidence type="ECO:0000313" key="2">
    <source>
        <dbReference type="Proteomes" id="UP000280417"/>
    </source>
</evidence>
<proteinExistence type="predicted"/>
<comment type="caution">
    <text evidence="1">The sequence shown here is derived from an EMBL/GenBank/DDBJ whole genome shotgun (WGS) entry which is preliminary data.</text>
</comment>
<dbReference type="NCBIfam" id="TIGR04213">
    <property type="entry name" value="PGF_pre_PGF"/>
    <property type="match status" value="1"/>
</dbReference>
<sequence length="1106" mass="120964">IPYPDQSNQILNISITNTDSALNITKVNITLPAELVFIEGSAQTTAQSTTFSNTSAGSVMHLVWSNTTSSGFIENGTTQYFFFNISIPNKGKLYQINVTTTFTDDSTNTTILNFEVLQPFGPGFTPWSQFGPGPALNLSNTTDMFFYDGNWVEIVANFTNGESVGVPGLNVTMNFSQIGGPEFIQAEDLGNGWYRAGAFIDYSNLNVNIKYISDVNITVKATNDSVFYYEFLVPVLLFNMSVVPSCPPNVLELPPQMPLPNGTLVNITGCTNECPVENIGFAWDNGTDYVVCTPKFGGSTTNFNQIAATGDFSAVPLVIEIPGVVKINFTQPVDMSTKEKASAIMQFAMKNLMKAGRIGINDSEWNGQGDKPNLTTSARITIYNITGLLGIKDPSIGYGSFNGSFLPSDLQPCPPTRCMDVVFDGENLSFTVSTFSTYVVGSTLHNLTFENLTVMERFVQAGQNATYLINITNFGNNSLGEEYNLSVVGTGILNDTFLNLSIGEWEVVELNVSNSTEGVYTSYIIANHWNGTDTETDWNLSSADDGVIFTTYVSTGPPSNIIIVSPTPSNNSHINTNYFEINITFTDDTPQACILELNNGTQANYTMTMLGNYACYFNATNQGDGIISYSVYINDSVGNWGWNGTWYVTIDTTQPTVTIYSPQNTTYATTSIDLNYTVQDANLDSCWYSLNGGSNIILASCSNITITASEGLNNVIVYANDSAGNTGSAQEYFTVDTTPPTITILSPQNTTYNTTTLWLNFTYTEANLDTCWYQYNGTNTSLPSCSNQTFTALNNQQSTLILWMNDTAGNINHASITFTVDTIQPSVTLISPSNASTWTSSSTVTFTYNVTDASSITSCTLLINGITDQTDTSITKDTSQTFTKSLSNGNYNWSVRCRDAGGNTGISSVYYLTVSYTPPESSITYDTGGGAGYTPQEILPYVAYSWSRVNPGNVSIFKLNKKEIGIHEIGIMVINPATSVYIKVTKLKGKPADVTHEVSGKVYQYIEITHRNLRNNLEKATIKFHVNKSWIEENNINKSTVSLYRYTTSWQKLPTTLISEDSKTVYYEAESTGFSYFAIAGEEVQVSEEVCNINGVCEEGETPENC</sequence>
<feature type="non-terminal residue" evidence="1">
    <location>
        <position position="1"/>
    </location>
</feature>
<dbReference type="Pfam" id="PF17957">
    <property type="entry name" value="Big_7"/>
    <property type="match status" value="1"/>
</dbReference>
<dbReference type="EMBL" id="QMQA01000246">
    <property type="protein sequence ID" value="RLE11492.1"/>
    <property type="molecule type" value="Genomic_DNA"/>
</dbReference>